<dbReference type="Proteomes" id="UP000050791">
    <property type="component" value="Unassembled WGS sequence"/>
</dbReference>
<evidence type="ECO:0000313" key="2">
    <source>
        <dbReference type="Proteomes" id="UP000050791"/>
    </source>
</evidence>
<feature type="region of interest" description="Disordered" evidence="1">
    <location>
        <begin position="71"/>
        <end position="99"/>
    </location>
</feature>
<dbReference type="WBParaSite" id="SMTH1_54090.1">
    <property type="protein sequence ID" value="SMTH1_54090.1"/>
    <property type="gene ID" value="SMTH1_54090"/>
</dbReference>
<proteinExistence type="predicted"/>
<evidence type="ECO:0000256" key="1">
    <source>
        <dbReference type="SAM" id="MobiDB-lite"/>
    </source>
</evidence>
<evidence type="ECO:0000313" key="3">
    <source>
        <dbReference type="WBParaSite" id="SMTH1_54090.1"/>
    </source>
</evidence>
<name>A0AA85BFT2_9TREM</name>
<feature type="region of interest" description="Disordered" evidence="1">
    <location>
        <begin position="1"/>
        <end position="52"/>
    </location>
</feature>
<sequence length="99" mass="11218">MESASLSSRKKLAIKRPPEYDHPNDLNSDMRVQGPSSRRIMTPRDESPDFSEVTKSMPLLKTRATININTRNVRTLKNQENQSNSYGNDKTQLGAAQKQ</sequence>
<organism evidence="2 3">
    <name type="scientific">Schistosoma mattheei</name>
    <dbReference type="NCBI Taxonomy" id="31246"/>
    <lineage>
        <taxon>Eukaryota</taxon>
        <taxon>Metazoa</taxon>
        <taxon>Spiralia</taxon>
        <taxon>Lophotrochozoa</taxon>
        <taxon>Platyhelminthes</taxon>
        <taxon>Trematoda</taxon>
        <taxon>Digenea</taxon>
        <taxon>Strigeidida</taxon>
        <taxon>Schistosomatoidea</taxon>
        <taxon>Schistosomatidae</taxon>
        <taxon>Schistosoma</taxon>
    </lineage>
</organism>
<accession>A0AA85BFT2</accession>
<feature type="compositionally biased region" description="Polar residues" evidence="1">
    <location>
        <begin position="71"/>
        <end position="91"/>
    </location>
</feature>
<dbReference type="AlphaFoldDB" id="A0AA85BFT2"/>
<reference evidence="3" key="1">
    <citation type="submission" date="2023-11" db="UniProtKB">
        <authorList>
            <consortium name="WormBaseParasite"/>
        </authorList>
    </citation>
    <scope>IDENTIFICATION</scope>
</reference>
<protein>
    <submittedName>
        <fullName evidence="3">Uncharacterized protein</fullName>
    </submittedName>
</protein>